<name>A0A5C5RCK4_9ACTN</name>
<accession>A0A5C5RCK4</accession>
<proteinExistence type="predicted"/>
<reference evidence="2 3" key="1">
    <citation type="submission" date="2019-06" db="EMBL/GenBank/DDBJ databases">
        <title>Tsukamurella conjunctivitidis sp. nov., Tsukamurella assacharolytica sp. nov. and Tsukamurella sputae sp. nov. isolated from patients with conjunctivitis, bacteraemia (lymphoma) and respiratory infection (sputum) in Hong Kong.</title>
        <authorList>
            <person name="Teng J.L.L."/>
            <person name="Lee H.H."/>
            <person name="Fong J.Y.H."/>
            <person name="Fok K.M.N."/>
            <person name="Lau S.K.P."/>
            <person name="Woo P.C.Y."/>
        </authorList>
    </citation>
    <scope>NUCLEOTIDE SEQUENCE [LARGE SCALE GENOMIC DNA]</scope>
    <source>
        <strain evidence="2 3">HKU71</strain>
    </source>
</reference>
<evidence type="ECO:0000313" key="3">
    <source>
        <dbReference type="Proteomes" id="UP000317291"/>
    </source>
</evidence>
<evidence type="ECO:0000313" key="2">
    <source>
        <dbReference type="EMBL" id="TWS20640.1"/>
    </source>
</evidence>
<feature type="compositionally biased region" description="Pro residues" evidence="1">
    <location>
        <begin position="95"/>
        <end position="107"/>
    </location>
</feature>
<protein>
    <submittedName>
        <fullName evidence="2">Uncharacterized protein</fullName>
    </submittedName>
</protein>
<gene>
    <name evidence="2" type="ORF">FK529_04670</name>
</gene>
<comment type="caution">
    <text evidence="2">The sequence shown here is derived from an EMBL/GenBank/DDBJ whole genome shotgun (WGS) entry which is preliminary data.</text>
</comment>
<feature type="region of interest" description="Disordered" evidence="1">
    <location>
        <begin position="90"/>
        <end position="128"/>
    </location>
</feature>
<evidence type="ECO:0000256" key="1">
    <source>
        <dbReference type="SAM" id="MobiDB-lite"/>
    </source>
</evidence>
<dbReference type="RefSeq" id="WP_146559860.1">
    <property type="nucleotide sequence ID" value="NZ_VIGW01000002.1"/>
</dbReference>
<dbReference type="Proteomes" id="UP000317291">
    <property type="component" value="Unassembled WGS sequence"/>
</dbReference>
<sequence length="128" mass="13968">MNIRIKSLTQRPDNRGDVTVTVAIRNHRLTLSLNGVGRVELDRAGARRDLESTAEIPQSDERVSGDGRVRCRSCSLELHDAATTDMCDDCAEPAPSRPPAPAPPPLRPVTVDSANSRRPGVAHLRLNR</sequence>
<keyword evidence="3" id="KW-1185">Reference proteome</keyword>
<organism evidence="2 3">
    <name type="scientific">Tsukamurella asaccharolytica</name>
    <dbReference type="NCBI Taxonomy" id="2592067"/>
    <lineage>
        <taxon>Bacteria</taxon>
        <taxon>Bacillati</taxon>
        <taxon>Actinomycetota</taxon>
        <taxon>Actinomycetes</taxon>
        <taxon>Mycobacteriales</taxon>
        <taxon>Tsukamurellaceae</taxon>
        <taxon>Tsukamurella</taxon>
    </lineage>
</organism>
<dbReference type="AlphaFoldDB" id="A0A5C5RCK4"/>
<dbReference type="EMBL" id="VIGW01000002">
    <property type="protein sequence ID" value="TWS20640.1"/>
    <property type="molecule type" value="Genomic_DNA"/>
</dbReference>